<dbReference type="SUPFAM" id="SSF46689">
    <property type="entry name" value="Homeodomain-like"/>
    <property type="match status" value="1"/>
</dbReference>
<dbReference type="GO" id="GO:0097367">
    <property type="term" value="F:carbohydrate derivative binding"/>
    <property type="evidence" value="ECO:0007669"/>
    <property type="project" value="InterPro"/>
</dbReference>
<dbReference type="eggNOG" id="COG1737">
    <property type="taxonomic scope" value="Bacteria"/>
</dbReference>
<evidence type="ECO:0000313" key="2">
    <source>
        <dbReference type="EMBL" id="GAK72876.1"/>
    </source>
</evidence>
<dbReference type="InterPro" id="IPR047640">
    <property type="entry name" value="RpiR-like"/>
</dbReference>
<gene>
    <name evidence="2" type="ORF">RRU01S_28_01210</name>
</gene>
<organism evidence="2 3">
    <name type="scientific">Agrobacterium rubi TR3 = NBRC 13261</name>
    <dbReference type="NCBI Taxonomy" id="1368415"/>
    <lineage>
        <taxon>Bacteria</taxon>
        <taxon>Pseudomonadati</taxon>
        <taxon>Pseudomonadota</taxon>
        <taxon>Alphaproteobacteria</taxon>
        <taxon>Hyphomicrobiales</taxon>
        <taxon>Rhizobiaceae</taxon>
        <taxon>Rhizobium/Agrobacterium group</taxon>
        <taxon>Agrobacterium</taxon>
    </lineage>
</organism>
<evidence type="ECO:0000313" key="3">
    <source>
        <dbReference type="Proteomes" id="UP000028701"/>
    </source>
</evidence>
<name>A0A081D1T0_9HYPH</name>
<protein>
    <submittedName>
        <fullName evidence="2">Putative RpiR family transcriptional regulator</fullName>
    </submittedName>
</protein>
<dbReference type="InterPro" id="IPR036388">
    <property type="entry name" value="WH-like_DNA-bd_sf"/>
</dbReference>
<accession>A0A081D1T0</accession>
<dbReference type="Proteomes" id="UP000028701">
    <property type="component" value="Unassembled WGS sequence"/>
</dbReference>
<dbReference type="Pfam" id="PF01418">
    <property type="entry name" value="HTH_6"/>
    <property type="match status" value="1"/>
</dbReference>
<dbReference type="GO" id="GO:0003700">
    <property type="term" value="F:DNA-binding transcription factor activity"/>
    <property type="evidence" value="ECO:0007669"/>
    <property type="project" value="InterPro"/>
</dbReference>
<dbReference type="OrthoDB" id="3574600at2"/>
<dbReference type="InterPro" id="IPR000281">
    <property type="entry name" value="HTH_RpiR"/>
</dbReference>
<dbReference type="GO" id="GO:0003677">
    <property type="term" value="F:DNA binding"/>
    <property type="evidence" value="ECO:0007669"/>
    <property type="project" value="InterPro"/>
</dbReference>
<comment type="caution">
    <text evidence="2">The sequence shown here is derived from an EMBL/GenBank/DDBJ whole genome shotgun (WGS) entry which is preliminary data.</text>
</comment>
<dbReference type="EMBL" id="BBJU01000028">
    <property type="protein sequence ID" value="GAK72876.1"/>
    <property type="molecule type" value="Genomic_DNA"/>
</dbReference>
<dbReference type="InterPro" id="IPR046348">
    <property type="entry name" value="SIS_dom_sf"/>
</dbReference>
<sequence length="289" mass="31230">MSKTKAPLALIDRVQAIAGNLTTTEQKLISELLKAPRNVALGTSSEFAARLGVHEATTSRLARKLGFSSYAEFRDELRREFLKVADPAERISATLSDAKTQGFLPLLVASELAALTAMTDHVTDARILEAAEKLDRSRVFIYGHGNAEALAVLMERRLRRLGIDSQPLAGSPRDLAEKILTLSDKDALLLFAFRRQPPDYARLMEIATQVRASTVVISGTIGPSLTPRPDVLLSAPRAGMPDSFQTLTVPMAICNAINLALAARRGGDALSKLDRLGALIAKFETGTAR</sequence>
<dbReference type="Gene3D" id="1.10.10.10">
    <property type="entry name" value="Winged helix-like DNA-binding domain superfamily/Winged helix DNA-binding domain"/>
    <property type="match status" value="1"/>
</dbReference>
<evidence type="ECO:0000259" key="1">
    <source>
        <dbReference type="PROSITE" id="PS51071"/>
    </source>
</evidence>
<reference evidence="2 3" key="1">
    <citation type="submission" date="2014-08" db="EMBL/GenBank/DDBJ databases">
        <title>Whole genome shotgun sequence of Rhizobium rubi NBRC 13261.</title>
        <authorList>
            <person name="Katano-Makiyama Y."/>
            <person name="Hosoyama A."/>
            <person name="Hashimoto M."/>
            <person name="Hosoyama Y."/>
            <person name="Noguchi M."/>
            <person name="Tsuchikane K."/>
            <person name="Uohara A."/>
            <person name="Ohji S."/>
            <person name="Ichikawa N."/>
            <person name="Kimura A."/>
            <person name="Yamazoe A."/>
            <person name="Fujita N."/>
        </authorList>
    </citation>
    <scope>NUCLEOTIDE SEQUENCE [LARGE SCALE GENOMIC DNA]</scope>
    <source>
        <strain evidence="2 3">NBRC 13261</strain>
    </source>
</reference>
<dbReference type="GO" id="GO:1901135">
    <property type="term" value="P:carbohydrate derivative metabolic process"/>
    <property type="evidence" value="ECO:0007669"/>
    <property type="project" value="InterPro"/>
</dbReference>
<dbReference type="PANTHER" id="PTHR30514">
    <property type="entry name" value="GLUCOKINASE"/>
    <property type="match status" value="1"/>
</dbReference>
<proteinExistence type="predicted"/>
<dbReference type="InterPro" id="IPR009057">
    <property type="entry name" value="Homeodomain-like_sf"/>
</dbReference>
<feature type="domain" description="HTH rpiR-type" evidence="1">
    <location>
        <begin position="8"/>
        <end position="84"/>
    </location>
</feature>
<dbReference type="RefSeq" id="WP_081880159.1">
    <property type="nucleotide sequence ID" value="NZ_BBJU01000028.1"/>
</dbReference>
<dbReference type="Gene3D" id="3.40.50.10490">
    <property type="entry name" value="Glucose-6-phosphate isomerase like protein, domain 1"/>
    <property type="match status" value="1"/>
</dbReference>
<dbReference type="SUPFAM" id="SSF53697">
    <property type="entry name" value="SIS domain"/>
    <property type="match status" value="1"/>
</dbReference>
<dbReference type="PANTHER" id="PTHR30514:SF18">
    <property type="entry name" value="RPIR-FAMILY TRANSCRIPTIONAL REGULATOR"/>
    <property type="match status" value="1"/>
</dbReference>
<dbReference type="AlphaFoldDB" id="A0A081D1T0"/>
<dbReference type="PROSITE" id="PS51071">
    <property type="entry name" value="HTH_RPIR"/>
    <property type="match status" value="1"/>
</dbReference>